<dbReference type="EMBL" id="FPAS01000002">
    <property type="protein sequence ID" value="SFT64559.1"/>
    <property type="molecule type" value="Genomic_DNA"/>
</dbReference>
<reference evidence="1 2" key="1">
    <citation type="submission" date="2016-10" db="EMBL/GenBank/DDBJ databases">
        <authorList>
            <person name="de Groot N.N."/>
        </authorList>
    </citation>
    <scope>NUCLEOTIDE SEQUENCE [LARGE SCALE GENOMIC DNA]</scope>
    <source>
        <strain evidence="1 2">CGMCC 1.7005</strain>
    </source>
</reference>
<sequence length="216" mass="24078">MYKRFSLVLLFSTLFVLTSCFEIIEDLTLNKDGSGSLKVKLNMSASATKLKGIMALDSLDGKPVPSKADILDSLNKYVALVEKEPGISDVKATMDFDYFVFNLSLNFDSIAALEQAVNKYTKEEGEYSWMSWKEGNFERKSLAILNPIVKKIKAKDKAKLHEATYVSITRFKDGEVKDMTNPGAVLAANKKAVMQRFNVGEVIDDPDQVKNTVTVK</sequence>
<evidence type="ECO:0000313" key="2">
    <source>
        <dbReference type="Proteomes" id="UP000236454"/>
    </source>
</evidence>
<evidence type="ECO:0000313" key="1">
    <source>
        <dbReference type="EMBL" id="SFT64559.1"/>
    </source>
</evidence>
<proteinExistence type="predicted"/>
<dbReference type="RefSeq" id="WP_090247815.1">
    <property type="nucleotide sequence ID" value="NZ_FPAS01000002.1"/>
</dbReference>
<protein>
    <recommendedName>
        <fullName evidence="3">Lipoprotein</fullName>
    </recommendedName>
</protein>
<dbReference type="Proteomes" id="UP000236454">
    <property type="component" value="Unassembled WGS sequence"/>
</dbReference>
<dbReference type="OrthoDB" id="978751at2"/>
<dbReference type="PROSITE" id="PS51257">
    <property type="entry name" value="PROKAR_LIPOPROTEIN"/>
    <property type="match status" value="1"/>
</dbReference>
<keyword evidence="2" id="KW-1185">Reference proteome</keyword>
<accession>A0A1I6ZPB8</accession>
<evidence type="ECO:0008006" key="3">
    <source>
        <dbReference type="Google" id="ProtNLM"/>
    </source>
</evidence>
<gene>
    <name evidence="1" type="ORF">SAMN05216474_1522</name>
</gene>
<dbReference type="AlphaFoldDB" id="A0A1I6ZPB8"/>
<organism evidence="1 2">
    <name type="scientific">Lishizhenia tianjinensis</name>
    <dbReference type="NCBI Taxonomy" id="477690"/>
    <lineage>
        <taxon>Bacteria</taxon>
        <taxon>Pseudomonadati</taxon>
        <taxon>Bacteroidota</taxon>
        <taxon>Flavobacteriia</taxon>
        <taxon>Flavobacteriales</taxon>
        <taxon>Crocinitomicaceae</taxon>
        <taxon>Lishizhenia</taxon>
    </lineage>
</organism>
<name>A0A1I6ZPB8_9FLAO</name>